<evidence type="ECO:0000256" key="3">
    <source>
        <dbReference type="ARBA" id="ARBA00012611"/>
    </source>
</evidence>
<evidence type="ECO:0000256" key="5">
    <source>
        <dbReference type="ARBA" id="ARBA00022676"/>
    </source>
</evidence>
<reference evidence="14 15" key="1">
    <citation type="submission" date="2014-06" db="EMBL/GenBank/DDBJ databases">
        <title>Evolutionary Origins and Diversification of the Mycorrhizal Mutualists.</title>
        <authorList>
            <consortium name="DOE Joint Genome Institute"/>
            <consortium name="Mycorrhizal Genomics Consortium"/>
            <person name="Kohler A."/>
            <person name="Kuo A."/>
            <person name="Nagy L.G."/>
            <person name="Floudas D."/>
            <person name="Copeland A."/>
            <person name="Barry K.W."/>
            <person name="Cichocki N."/>
            <person name="Veneault-Fourrey C."/>
            <person name="LaButti K."/>
            <person name="Lindquist E.A."/>
            <person name="Lipzen A."/>
            <person name="Lundell T."/>
            <person name="Morin E."/>
            <person name="Murat C."/>
            <person name="Riley R."/>
            <person name="Ohm R."/>
            <person name="Sun H."/>
            <person name="Tunlid A."/>
            <person name="Henrissat B."/>
            <person name="Grigoriev I.V."/>
            <person name="Hibbett D.S."/>
            <person name="Martin F."/>
        </authorList>
    </citation>
    <scope>NUCLEOTIDE SEQUENCE [LARGE SCALE GENOMIC DNA]</scope>
    <source>
        <strain evidence="14 15">SS14</strain>
    </source>
</reference>
<evidence type="ECO:0000313" key="15">
    <source>
        <dbReference type="Proteomes" id="UP000054279"/>
    </source>
</evidence>
<dbReference type="HOGENOM" id="CLU_012079_1_1_1"/>
<dbReference type="Gene3D" id="3.40.50.2000">
    <property type="entry name" value="Glycogen Phosphorylase B"/>
    <property type="match status" value="1"/>
</dbReference>
<feature type="transmembrane region" description="Helical" evidence="12">
    <location>
        <begin position="105"/>
        <end position="129"/>
    </location>
</feature>
<evidence type="ECO:0000256" key="2">
    <source>
        <dbReference type="ARBA" id="ARBA00004922"/>
    </source>
</evidence>
<keyword evidence="9 12" id="KW-1133">Transmembrane helix</keyword>
<dbReference type="InterPro" id="IPR028098">
    <property type="entry name" value="Glyco_trans_4-like_N"/>
</dbReference>
<gene>
    <name evidence="14" type="ORF">M422DRAFT_29925</name>
</gene>
<keyword evidence="5" id="KW-0328">Glycosyltransferase</keyword>
<dbReference type="Pfam" id="PF13579">
    <property type="entry name" value="Glyco_trans_4_4"/>
    <property type="match status" value="1"/>
</dbReference>
<evidence type="ECO:0000256" key="9">
    <source>
        <dbReference type="ARBA" id="ARBA00022989"/>
    </source>
</evidence>
<dbReference type="PANTHER" id="PTHR13036:SF0">
    <property type="entry name" value="CHITOBIOSYLDIPHOSPHODOLICHOL BETA-MANNOSYLTRANSFERASE"/>
    <property type="match status" value="1"/>
</dbReference>
<evidence type="ECO:0000256" key="12">
    <source>
        <dbReference type="SAM" id="Phobius"/>
    </source>
</evidence>
<dbReference type="EC" id="2.4.1.142" evidence="3"/>
<keyword evidence="8" id="KW-0256">Endoplasmic reticulum</keyword>
<name>A0A0C9W0U0_SPHS4</name>
<dbReference type="InterPro" id="IPR026051">
    <property type="entry name" value="ALG1-like"/>
</dbReference>
<evidence type="ECO:0000256" key="6">
    <source>
        <dbReference type="ARBA" id="ARBA00022679"/>
    </source>
</evidence>
<evidence type="ECO:0000313" key="14">
    <source>
        <dbReference type="EMBL" id="KIJ45070.1"/>
    </source>
</evidence>
<feature type="transmembrane region" description="Helical" evidence="12">
    <location>
        <begin position="6"/>
        <end position="27"/>
    </location>
</feature>
<dbReference type="GO" id="GO:0005789">
    <property type="term" value="C:endoplasmic reticulum membrane"/>
    <property type="evidence" value="ECO:0007669"/>
    <property type="project" value="UniProtKB-SubCell"/>
</dbReference>
<dbReference type="OrthoDB" id="614844at2759"/>
<evidence type="ECO:0000256" key="11">
    <source>
        <dbReference type="ARBA" id="ARBA00024899"/>
    </source>
</evidence>
<comment type="subcellular location">
    <subcellularLocation>
        <location evidence="1">Endoplasmic reticulum membrane</location>
        <topology evidence="1">Single-pass membrane protein</topology>
    </subcellularLocation>
</comment>
<sequence>MPLDASTVLALAATVAAILLVATTLHVRSDVSPLHRSVAVVVLGDVGRSPRIMYHAQSFASNDFETYVIGYKGSRVIPSLLTIPRVRFVYLPEPPSFISKLPRHLFLLLAPIKVVYQLVTIFSALFYSLKEPPQYILVQNPPSIPTLALVWLAGKLRGSKVIIDWHNLGYSILALKLGDKHILVRFAKRFEQFFGKSAFAHVFVTQAMRDYLVKEWNLQGKKIVLHDRPPAHFHSCLPSEVHDLFLRLSSSLDPTLGSFFPSHKLPESTAFTTLAPAATSTSIYPSSPLHNRRPERPALIVSSTSWTADEDFSILLDALSLYEKEARSQEGRLPKVFCVVTGKGPLREHYMRKVHELEQDEKWQFVRCRSLWLEPEDYPLLLGAADLGVSLHSSSSALDLPMKIVDMFGCELPVLALDFKCLNELVLDGKNGLVFKNAEELAFHLTSILASFPHSAKLAALKSYFKTRHPEWEWCSWSENWNQVLRPVVTNDSAPVVSVLEELSRDRN</sequence>
<feature type="domain" description="Glycosyltransferase subfamily 4-like N-terminal" evidence="13">
    <location>
        <begin position="79"/>
        <end position="224"/>
    </location>
</feature>
<dbReference type="GO" id="GO:0004578">
    <property type="term" value="F:chitobiosyldiphosphodolichol beta-mannosyltransferase activity"/>
    <property type="evidence" value="ECO:0007669"/>
    <property type="project" value="UniProtKB-EC"/>
</dbReference>
<keyword evidence="7 12" id="KW-0812">Transmembrane</keyword>
<comment type="function">
    <text evidence="11">Participates in the formation of the lipid-linked precursor oligosaccharide for N-glycosylation. Involved in assembling the dolichol-pyrophosphate-GlcNAc(2)-Man(5) intermediate on the cytoplasmic surface of the ER.</text>
</comment>
<keyword evidence="6 14" id="KW-0808">Transferase</keyword>
<evidence type="ECO:0000256" key="7">
    <source>
        <dbReference type="ARBA" id="ARBA00022692"/>
    </source>
</evidence>
<protein>
    <recommendedName>
        <fullName evidence="4">Chitobiosyldiphosphodolichol beta-mannosyltransferase</fullName>
        <ecNumber evidence="3">2.4.1.142</ecNumber>
    </recommendedName>
</protein>
<evidence type="ECO:0000256" key="1">
    <source>
        <dbReference type="ARBA" id="ARBA00004389"/>
    </source>
</evidence>
<evidence type="ECO:0000256" key="10">
    <source>
        <dbReference type="ARBA" id="ARBA00023136"/>
    </source>
</evidence>
<dbReference type="SUPFAM" id="SSF53756">
    <property type="entry name" value="UDP-Glycosyltransferase/glycogen phosphorylase"/>
    <property type="match status" value="1"/>
</dbReference>
<dbReference type="AlphaFoldDB" id="A0A0C9W0U0"/>
<keyword evidence="15" id="KW-1185">Reference proteome</keyword>
<dbReference type="Proteomes" id="UP000054279">
    <property type="component" value="Unassembled WGS sequence"/>
</dbReference>
<proteinExistence type="predicted"/>
<comment type="pathway">
    <text evidence="2">Protein modification; protein glycosylation.</text>
</comment>
<dbReference type="Pfam" id="PF13692">
    <property type="entry name" value="Glyco_trans_1_4"/>
    <property type="match status" value="1"/>
</dbReference>
<dbReference type="PANTHER" id="PTHR13036">
    <property type="entry name" value="BETA1,4 MANNOSYLTRANSFERASE"/>
    <property type="match status" value="1"/>
</dbReference>
<evidence type="ECO:0000259" key="13">
    <source>
        <dbReference type="Pfam" id="PF13579"/>
    </source>
</evidence>
<evidence type="ECO:0000256" key="8">
    <source>
        <dbReference type="ARBA" id="ARBA00022824"/>
    </source>
</evidence>
<keyword evidence="10 12" id="KW-0472">Membrane</keyword>
<accession>A0A0C9W0U0</accession>
<dbReference type="EMBL" id="KN837113">
    <property type="protein sequence ID" value="KIJ45070.1"/>
    <property type="molecule type" value="Genomic_DNA"/>
</dbReference>
<organism evidence="14 15">
    <name type="scientific">Sphaerobolus stellatus (strain SS14)</name>
    <dbReference type="NCBI Taxonomy" id="990650"/>
    <lineage>
        <taxon>Eukaryota</taxon>
        <taxon>Fungi</taxon>
        <taxon>Dikarya</taxon>
        <taxon>Basidiomycota</taxon>
        <taxon>Agaricomycotina</taxon>
        <taxon>Agaricomycetes</taxon>
        <taxon>Phallomycetidae</taxon>
        <taxon>Geastrales</taxon>
        <taxon>Sphaerobolaceae</taxon>
        <taxon>Sphaerobolus</taxon>
    </lineage>
</organism>
<evidence type="ECO:0000256" key="4">
    <source>
        <dbReference type="ARBA" id="ARBA00015841"/>
    </source>
</evidence>